<name>A0ABV2YH91_9ACTN</name>
<dbReference type="InterPro" id="IPR036837">
    <property type="entry name" value="Cation_efflux_CTD_sf"/>
</dbReference>
<evidence type="ECO:0000313" key="9">
    <source>
        <dbReference type="EMBL" id="MEU3554934.1"/>
    </source>
</evidence>
<feature type="compositionally biased region" description="Gly residues" evidence="6">
    <location>
        <begin position="56"/>
        <end position="67"/>
    </location>
</feature>
<dbReference type="InterPro" id="IPR027469">
    <property type="entry name" value="Cation_efflux_TMD_sf"/>
</dbReference>
<dbReference type="InterPro" id="IPR040177">
    <property type="entry name" value="SLC30A9"/>
</dbReference>
<dbReference type="InterPro" id="IPR058533">
    <property type="entry name" value="Cation_efflux_TM"/>
</dbReference>
<keyword evidence="2" id="KW-0813">Transport</keyword>
<dbReference type="PANTHER" id="PTHR13414:SF9">
    <property type="entry name" value="PROTON-COUPLED ZINC ANTIPORTER SLC30A9, MITOCHONDRIAL"/>
    <property type="match status" value="1"/>
</dbReference>
<keyword evidence="3 7" id="KW-0812">Transmembrane</keyword>
<keyword evidence="10" id="KW-1185">Reference proteome</keyword>
<dbReference type="Proteomes" id="UP001550850">
    <property type="component" value="Unassembled WGS sequence"/>
</dbReference>
<evidence type="ECO:0000256" key="3">
    <source>
        <dbReference type="ARBA" id="ARBA00022692"/>
    </source>
</evidence>
<feature type="transmembrane region" description="Helical" evidence="7">
    <location>
        <begin position="179"/>
        <end position="200"/>
    </location>
</feature>
<evidence type="ECO:0000256" key="6">
    <source>
        <dbReference type="SAM" id="MobiDB-lite"/>
    </source>
</evidence>
<evidence type="ECO:0000256" key="7">
    <source>
        <dbReference type="SAM" id="Phobius"/>
    </source>
</evidence>
<dbReference type="InterPro" id="IPR002524">
    <property type="entry name" value="Cation_efflux"/>
</dbReference>
<protein>
    <submittedName>
        <fullName evidence="9">Cation diffusion facilitator family transporter</fullName>
    </submittedName>
</protein>
<dbReference type="PANTHER" id="PTHR13414">
    <property type="entry name" value="HUEL-CATION TRANSPORTER"/>
    <property type="match status" value="1"/>
</dbReference>
<feature type="region of interest" description="Disordered" evidence="6">
    <location>
        <begin position="1"/>
        <end position="69"/>
    </location>
</feature>
<dbReference type="EMBL" id="JBEZUR010000014">
    <property type="protein sequence ID" value="MEU3554934.1"/>
    <property type="molecule type" value="Genomic_DNA"/>
</dbReference>
<dbReference type="SUPFAM" id="SSF160240">
    <property type="entry name" value="Cation efflux protein cytoplasmic domain-like"/>
    <property type="match status" value="1"/>
</dbReference>
<comment type="caution">
    <text evidence="9">The sequence shown here is derived from an EMBL/GenBank/DDBJ whole genome shotgun (WGS) entry which is preliminary data.</text>
</comment>
<evidence type="ECO:0000256" key="5">
    <source>
        <dbReference type="ARBA" id="ARBA00023136"/>
    </source>
</evidence>
<feature type="transmembrane region" description="Helical" evidence="7">
    <location>
        <begin position="143"/>
        <end position="163"/>
    </location>
</feature>
<sequence>MTDSPGGRRPDDARPDDGRRGDARGDDARADDARSDDVRPDALRPDGTFAEDGHLAAGGPGKGGPAEGDGDSTFTVLVAAGANLGIALAKAVAGAISGSSAMLSEAAHSVADTVTEVLLLVALRRSAHPADEDHPLGHGAERYVWALLAAVATFVGGAVFSFYDGVHTLVKGEELGDPLISYIVLAVAFVLEGISLRTGLRQSRGEARRHGTSFERYLRHTPDTAVKAVVMEDSAALIGLALAALGLLGGQLTGSGVWDGVASLLIGVLLLYVAWVLGRSNVELLVGRPLPRPVRERIRAELRAVPHIEEVLELTTLVQGPREALVAAKVDFRDVSSAAEVEQACDLAEQRLRETFPVIGRVYLDPTPGRRQPS</sequence>
<gene>
    <name evidence="9" type="ORF">AB0E65_12065</name>
</gene>
<evidence type="ECO:0000256" key="1">
    <source>
        <dbReference type="ARBA" id="ARBA00004141"/>
    </source>
</evidence>
<proteinExistence type="predicted"/>
<feature type="compositionally biased region" description="Basic and acidic residues" evidence="6">
    <location>
        <begin position="1"/>
        <end position="44"/>
    </location>
</feature>
<feature type="domain" description="Cation efflux protein transmembrane" evidence="8">
    <location>
        <begin position="76"/>
        <end position="286"/>
    </location>
</feature>
<accession>A0ABV2YH91</accession>
<organism evidence="9 10">
    <name type="scientific">Streptomyces fragilis</name>
    <dbReference type="NCBI Taxonomy" id="67301"/>
    <lineage>
        <taxon>Bacteria</taxon>
        <taxon>Bacillati</taxon>
        <taxon>Actinomycetota</taxon>
        <taxon>Actinomycetes</taxon>
        <taxon>Kitasatosporales</taxon>
        <taxon>Streptomycetaceae</taxon>
        <taxon>Streptomyces</taxon>
    </lineage>
</organism>
<comment type="subcellular location">
    <subcellularLocation>
        <location evidence="1">Membrane</location>
        <topology evidence="1">Multi-pass membrane protein</topology>
    </subcellularLocation>
</comment>
<keyword evidence="4 7" id="KW-1133">Transmembrane helix</keyword>
<dbReference type="SUPFAM" id="SSF161111">
    <property type="entry name" value="Cation efflux protein transmembrane domain-like"/>
    <property type="match status" value="1"/>
</dbReference>
<dbReference type="Gene3D" id="1.20.1510.10">
    <property type="entry name" value="Cation efflux protein transmembrane domain"/>
    <property type="match status" value="1"/>
</dbReference>
<evidence type="ECO:0000259" key="8">
    <source>
        <dbReference type="Pfam" id="PF01545"/>
    </source>
</evidence>
<feature type="transmembrane region" description="Helical" evidence="7">
    <location>
        <begin position="235"/>
        <end position="254"/>
    </location>
</feature>
<evidence type="ECO:0000256" key="4">
    <source>
        <dbReference type="ARBA" id="ARBA00022989"/>
    </source>
</evidence>
<evidence type="ECO:0000313" key="10">
    <source>
        <dbReference type="Proteomes" id="UP001550850"/>
    </source>
</evidence>
<reference evidence="9 10" key="1">
    <citation type="submission" date="2024-06" db="EMBL/GenBank/DDBJ databases">
        <title>The Natural Products Discovery Center: Release of the First 8490 Sequenced Strains for Exploring Actinobacteria Biosynthetic Diversity.</title>
        <authorList>
            <person name="Kalkreuter E."/>
            <person name="Kautsar S.A."/>
            <person name="Yang D."/>
            <person name="Bader C.D."/>
            <person name="Teijaro C.N."/>
            <person name="Fluegel L."/>
            <person name="Davis C.M."/>
            <person name="Simpson J.R."/>
            <person name="Lauterbach L."/>
            <person name="Steele A.D."/>
            <person name="Gui C."/>
            <person name="Meng S."/>
            <person name="Li G."/>
            <person name="Viehrig K."/>
            <person name="Ye F."/>
            <person name="Su P."/>
            <person name="Kiefer A.F."/>
            <person name="Nichols A."/>
            <person name="Cepeda A.J."/>
            <person name="Yan W."/>
            <person name="Fan B."/>
            <person name="Jiang Y."/>
            <person name="Adhikari A."/>
            <person name="Zheng C.-J."/>
            <person name="Schuster L."/>
            <person name="Cowan T.M."/>
            <person name="Smanski M.J."/>
            <person name="Chevrette M.G."/>
            <person name="De Carvalho L.P.S."/>
            <person name="Shen B."/>
        </authorList>
    </citation>
    <scope>NUCLEOTIDE SEQUENCE [LARGE SCALE GENOMIC DNA]</scope>
    <source>
        <strain evidence="9 10">NPDC038104</strain>
    </source>
</reference>
<keyword evidence="5 7" id="KW-0472">Membrane</keyword>
<evidence type="ECO:0000256" key="2">
    <source>
        <dbReference type="ARBA" id="ARBA00022448"/>
    </source>
</evidence>
<dbReference type="Pfam" id="PF01545">
    <property type="entry name" value="Cation_efflux"/>
    <property type="match status" value="1"/>
</dbReference>
<dbReference type="NCBIfam" id="TIGR01297">
    <property type="entry name" value="CDF"/>
    <property type="match status" value="1"/>
</dbReference>
<dbReference type="RefSeq" id="WP_245967650.1">
    <property type="nucleotide sequence ID" value="NZ_BEVZ01000005.1"/>
</dbReference>
<feature type="transmembrane region" description="Helical" evidence="7">
    <location>
        <begin position="260"/>
        <end position="278"/>
    </location>
</feature>